<protein>
    <submittedName>
        <fullName evidence="1">Uncharacterized protein</fullName>
    </submittedName>
</protein>
<gene>
    <name evidence="1" type="ORF">E2C01_080887</name>
</gene>
<dbReference type="EMBL" id="VSRR010070390">
    <property type="protein sequence ID" value="MPC86075.1"/>
    <property type="molecule type" value="Genomic_DNA"/>
</dbReference>
<dbReference type="Proteomes" id="UP000324222">
    <property type="component" value="Unassembled WGS sequence"/>
</dbReference>
<evidence type="ECO:0000313" key="2">
    <source>
        <dbReference type="Proteomes" id="UP000324222"/>
    </source>
</evidence>
<evidence type="ECO:0000313" key="1">
    <source>
        <dbReference type="EMBL" id="MPC86075.1"/>
    </source>
</evidence>
<dbReference type="AlphaFoldDB" id="A0A5B7IUD1"/>
<reference evidence="1 2" key="1">
    <citation type="submission" date="2019-05" db="EMBL/GenBank/DDBJ databases">
        <title>Another draft genome of Portunus trituberculatus and its Hox gene families provides insights of decapod evolution.</title>
        <authorList>
            <person name="Jeong J.-H."/>
            <person name="Song I."/>
            <person name="Kim S."/>
            <person name="Choi T."/>
            <person name="Kim D."/>
            <person name="Ryu S."/>
            <person name="Kim W."/>
        </authorList>
    </citation>
    <scope>NUCLEOTIDE SEQUENCE [LARGE SCALE GENOMIC DNA]</scope>
    <source>
        <tissue evidence="1">Muscle</tissue>
    </source>
</reference>
<proteinExistence type="predicted"/>
<keyword evidence="2" id="KW-1185">Reference proteome</keyword>
<organism evidence="1 2">
    <name type="scientific">Portunus trituberculatus</name>
    <name type="common">Swimming crab</name>
    <name type="synonym">Neptunus trituberculatus</name>
    <dbReference type="NCBI Taxonomy" id="210409"/>
    <lineage>
        <taxon>Eukaryota</taxon>
        <taxon>Metazoa</taxon>
        <taxon>Ecdysozoa</taxon>
        <taxon>Arthropoda</taxon>
        <taxon>Crustacea</taxon>
        <taxon>Multicrustacea</taxon>
        <taxon>Malacostraca</taxon>
        <taxon>Eumalacostraca</taxon>
        <taxon>Eucarida</taxon>
        <taxon>Decapoda</taxon>
        <taxon>Pleocyemata</taxon>
        <taxon>Brachyura</taxon>
        <taxon>Eubrachyura</taxon>
        <taxon>Portunoidea</taxon>
        <taxon>Portunidae</taxon>
        <taxon>Portuninae</taxon>
        <taxon>Portunus</taxon>
    </lineage>
</organism>
<name>A0A5B7IUD1_PORTR</name>
<accession>A0A5B7IUD1</accession>
<sequence>MWLIAVRAAGPAPKIQRCSWSKEGRDGLRNDGRLLSLVHQPLLSCTCVLPGDGLRRARQVYFSVLYERAFLQLGVDAGAGITV</sequence>
<comment type="caution">
    <text evidence="1">The sequence shown here is derived from an EMBL/GenBank/DDBJ whole genome shotgun (WGS) entry which is preliminary data.</text>
</comment>